<dbReference type="GO" id="GO:0015379">
    <property type="term" value="F:potassium:chloride symporter activity"/>
    <property type="evidence" value="ECO:0007669"/>
    <property type="project" value="InterPro"/>
</dbReference>
<dbReference type="Pfam" id="PF02386">
    <property type="entry name" value="TrkH"/>
    <property type="match status" value="1"/>
</dbReference>
<evidence type="ECO:0000256" key="5">
    <source>
        <dbReference type="ARBA" id="ARBA00022519"/>
    </source>
</evidence>
<keyword evidence="11 13" id="KW-0472">Membrane</keyword>
<evidence type="ECO:0000256" key="8">
    <source>
        <dbReference type="ARBA" id="ARBA00022958"/>
    </source>
</evidence>
<keyword evidence="7 13" id="KW-0812">Transmembrane</keyword>
<feature type="transmembrane region" description="Helical" evidence="13">
    <location>
        <begin position="459"/>
        <end position="479"/>
    </location>
</feature>
<dbReference type="PIRSF" id="PIRSF006247">
    <property type="entry name" value="TrkH"/>
    <property type="match status" value="1"/>
</dbReference>
<dbReference type="EMBL" id="CP159373">
    <property type="protein sequence ID" value="XCN73065.1"/>
    <property type="molecule type" value="Genomic_DNA"/>
</dbReference>
<dbReference type="GO" id="GO:0046872">
    <property type="term" value="F:metal ion binding"/>
    <property type="evidence" value="ECO:0007669"/>
    <property type="project" value="UniProtKB-KW"/>
</dbReference>
<evidence type="ECO:0000256" key="3">
    <source>
        <dbReference type="ARBA" id="ARBA00022448"/>
    </source>
</evidence>
<evidence type="ECO:0000256" key="9">
    <source>
        <dbReference type="ARBA" id="ARBA00022989"/>
    </source>
</evidence>
<evidence type="ECO:0000256" key="13">
    <source>
        <dbReference type="SAM" id="Phobius"/>
    </source>
</evidence>
<feature type="transmembrane region" description="Helical" evidence="13">
    <location>
        <begin position="334"/>
        <end position="360"/>
    </location>
</feature>
<evidence type="ECO:0000256" key="7">
    <source>
        <dbReference type="ARBA" id="ARBA00022692"/>
    </source>
</evidence>
<evidence type="ECO:0000256" key="4">
    <source>
        <dbReference type="ARBA" id="ARBA00022475"/>
    </source>
</evidence>
<evidence type="ECO:0000256" key="10">
    <source>
        <dbReference type="ARBA" id="ARBA00023065"/>
    </source>
</evidence>
<keyword evidence="12" id="KW-0479">Metal-binding</keyword>
<dbReference type="InterPro" id="IPR003445">
    <property type="entry name" value="Cat_transpt"/>
</dbReference>
<dbReference type="KEGG" id="eaj:Q3M24_22785"/>
<proteinExistence type="inferred from homology"/>
<dbReference type="PANTHER" id="PTHR32024">
    <property type="entry name" value="TRK SYSTEM POTASSIUM UPTAKE PROTEIN TRKG-RELATED"/>
    <property type="match status" value="1"/>
</dbReference>
<dbReference type="PANTHER" id="PTHR32024:SF2">
    <property type="entry name" value="TRK SYSTEM POTASSIUM UPTAKE PROTEIN TRKG-RELATED"/>
    <property type="match status" value="1"/>
</dbReference>
<keyword evidence="5" id="KW-0997">Cell inner membrane</keyword>
<keyword evidence="8 12" id="KW-0630">Potassium</keyword>
<feature type="transmembrane region" description="Helical" evidence="13">
    <location>
        <begin position="69"/>
        <end position="93"/>
    </location>
</feature>
<sequence>MHYLSIIHIIGLLLTATGSSMLLPLFCAFYYGESDITAFLLAILINVGIGLPSWFFTKKHTELNIRDGIVIAVVGWIIVSSASGLPFMIHGAIPSFTDAFFEMMSGYTTTGATILNDIEALPHGLLLWRSETHLLGGMGFLTLIILFLPKGMGGLRLFRAESSPGQSFTGEKFAARTKDTMVRLWTVYLGLNILQVILLAGGGMELFDALCTAFGTLSTSGYSPKNTSIGFYKSAYFDWVIIVFMFLGGTSFVLLYHMVYGGIKEIARNTEFKWYSILVIFFCAVVSLILWQQGTYSGLMDSIRYGTFQVMSLLTTTGFGTADYEQWPQSAQMFLYVSCLIGGCAGSTASGIKIVHYVIVCKFIWGTVRKSFFHPMSIVSVKLNGKQIDVSMINMAICYFIVNIFIIFIGGCFMTLVDDMDYTTAMSSVISALMTIGPGFGEIGPTENFYYISTLGKWFLAWNMMVGRLELFSALVIFYPSFWKR</sequence>
<feature type="binding site" evidence="12">
    <location>
        <position position="109"/>
    </location>
    <ligand>
        <name>K(+)</name>
        <dbReference type="ChEBI" id="CHEBI:29103"/>
    </ligand>
</feature>
<feature type="transmembrane region" description="Helical" evidence="13">
    <location>
        <begin position="236"/>
        <end position="260"/>
    </location>
</feature>
<dbReference type="GO" id="GO:0005886">
    <property type="term" value="C:plasma membrane"/>
    <property type="evidence" value="ECO:0007669"/>
    <property type="project" value="UniProtKB-SubCell"/>
</dbReference>
<keyword evidence="4" id="KW-1003">Cell membrane</keyword>
<name>A0AAU8LW44_9BACT</name>
<feature type="transmembrane region" description="Helical" evidence="13">
    <location>
        <begin position="182"/>
        <end position="200"/>
    </location>
</feature>
<feature type="transmembrane region" description="Helical" evidence="13">
    <location>
        <begin position="7"/>
        <end position="31"/>
    </location>
</feature>
<feature type="binding site" evidence="12">
    <location>
        <position position="110"/>
    </location>
    <ligand>
        <name>K(+)</name>
        <dbReference type="ChEBI" id="CHEBI:29103"/>
    </ligand>
</feature>
<protein>
    <submittedName>
        <fullName evidence="14">TrkH family potassium uptake protein</fullName>
    </submittedName>
</protein>
<keyword evidence="9 13" id="KW-1133">Transmembrane helix</keyword>
<keyword evidence="6" id="KW-0633">Potassium transport</keyword>
<keyword evidence="10" id="KW-0406">Ion transport</keyword>
<keyword evidence="3" id="KW-0813">Transport</keyword>
<feature type="transmembrane region" description="Helical" evidence="13">
    <location>
        <begin position="272"/>
        <end position="291"/>
    </location>
</feature>
<feature type="transmembrane region" description="Helical" evidence="13">
    <location>
        <begin position="396"/>
        <end position="417"/>
    </location>
</feature>
<evidence type="ECO:0000256" key="2">
    <source>
        <dbReference type="ARBA" id="ARBA00009137"/>
    </source>
</evidence>
<evidence type="ECO:0000313" key="14">
    <source>
        <dbReference type="EMBL" id="XCN73065.1"/>
    </source>
</evidence>
<dbReference type="InterPro" id="IPR004772">
    <property type="entry name" value="TrkH"/>
</dbReference>
<evidence type="ECO:0000256" key="12">
    <source>
        <dbReference type="PIRSR" id="PIRSR006247-1"/>
    </source>
</evidence>
<feature type="transmembrane region" description="Helical" evidence="13">
    <location>
        <begin position="132"/>
        <end position="149"/>
    </location>
</feature>
<evidence type="ECO:0000256" key="1">
    <source>
        <dbReference type="ARBA" id="ARBA00004429"/>
    </source>
</evidence>
<reference evidence="14" key="2">
    <citation type="submission" date="2024-06" db="EMBL/GenBank/DDBJ databases">
        <authorList>
            <person name="Plum-Jensen L.E."/>
            <person name="Schramm A."/>
            <person name="Marshall I.P.G."/>
        </authorList>
    </citation>
    <scope>NUCLEOTIDE SEQUENCE</scope>
    <source>
        <strain evidence="14">Rat1</strain>
    </source>
</reference>
<feature type="binding site" evidence="12">
    <location>
        <position position="317"/>
    </location>
    <ligand>
        <name>K(+)</name>
        <dbReference type="ChEBI" id="CHEBI:29103"/>
    </ligand>
</feature>
<feature type="binding site" evidence="12">
    <location>
        <position position="316"/>
    </location>
    <ligand>
        <name>K(+)</name>
        <dbReference type="ChEBI" id="CHEBI:29103"/>
    </ligand>
</feature>
<evidence type="ECO:0000256" key="11">
    <source>
        <dbReference type="ARBA" id="ARBA00023136"/>
    </source>
</evidence>
<comment type="subcellular location">
    <subcellularLocation>
        <location evidence="1">Cell inner membrane</location>
        <topology evidence="1">Multi-pass membrane protein</topology>
    </subcellularLocation>
</comment>
<dbReference type="AlphaFoldDB" id="A0AAU8LW44"/>
<organism evidence="14">
    <name type="scientific">Candidatus Electrothrix aestuarii</name>
    <dbReference type="NCBI Taxonomy" id="3062594"/>
    <lineage>
        <taxon>Bacteria</taxon>
        <taxon>Pseudomonadati</taxon>
        <taxon>Thermodesulfobacteriota</taxon>
        <taxon>Desulfobulbia</taxon>
        <taxon>Desulfobulbales</taxon>
        <taxon>Desulfobulbaceae</taxon>
        <taxon>Candidatus Electrothrix</taxon>
    </lineage>
</organism>
<comment type="similarity">
    <text evidence="2">Belongs to the TrkH potassium transport family.</text>
</comment>
<evidence type="ECO:0000256" key="6">
    <source>
        <dbReference type="ARBA" id="ARBA00022538"/>
    </source>
</evidence>
<accession>A0AAU8LW44</accession>
<gene>
    <name evidence="14" type="ORF">Q3M24_22785</name>
</gene>
<reference evidence="14" key="1">
    <citation type="journal article" date="2024" name="Syst. Appl. Microbiol.">
        <title>First single-strain enrichments of Electrothrix cable bacteria, description of E. aestuarii sp. nov. and E. rattekaaiensis sp. nov., and proposal of a cable bacteria taxonomy following the rules of the SeqCode.</title>
        <authorList>
            <person name="Plum-Jensen L.E."/>
            <person name="Schramm A."/>
            <person name="Marshall I.P.G."/>
        </authorList>
    </citation>
    <scope>NUCLEOTIDE SEQUENCE</scope>
    <source>
        <strain evidence="14">Rat1</strain>
    </source>
</reference>
<feature type="transmembrane region" description="Helical" evidence="13">
    <location>
        <begin position="37"/>
        <end position="57"/>
    </location>
</feature>